<keyword evidence="4" id="KW-1185">Reference proteome</keyword>
<evidence type="ECO:0000313" key="3">
    <source>
        <dbReference type="EMBL" id="CAG5105614.1"/>
    </source>
</evidence>
<evidence type="ECO:0000313" key="4">
    <source>
        <dbReference type="Proteomes" id="UP001158576"/>
    </source>
</evidence>
<feature type="chain" id="PRO_5046019468" evidence="2">
    <location>
        <begin position="17"/>
        <end position="382"/>
    </location>
</feature>
<reference evidence="3 4" key="1">
    <citation type="submission" date="2021-04" db="EMBL/GenBank/DDBJ databases">
        <authorList>
            <person name="Bliznina A."/>
        </authorList>
    </citation>
    <scope>NUCLEOTIDE SEQUENCE [LARGE SCALE GENOMIC DNA]</scope>
</reference>
<protein>
    <submittedName>
        <fullName evidence="3">Oidioi.mRNA.OKI2018_I69.chr1.g2289.t1.cds</fullName>
    </submittedName>
</protein>
<keyword evidence="2" id="KW-0732">Signal</keyword>
<proteinExistence type="predicted"/>
<organism evidence="3 4">
    <name type="scientific">Oikopleura dioica</name>
    <name type="common">Tunicate</name>
    <dbReference type="NCBI Taxonomy" id="34765"/>
    <lineage>
        <taxon>Eukaryota</taxon>
        <taxon>Metazoa</taxon>
        <taxon>Chordata</taxon>
        <taxon>Tunicata</taxon>
        <taxon>Appendicularia</taxon>
        <taxon>Copelata</taxon>
        <taxon>Oikopleuridae</taxon>
        <taxon>Oikopleura</taxon>
    </lineage>
</organism>
<dbReference type="EMBL" id="OU015566">
    <property type="protein sequence ID" value="CAG5105614.1"/>
    <property type="molecule type" value="Genomic_DNA"/>
</dbReference>
<name>A0ABN7SQN6_OIKDI</name>
<gene>
    <name evidence="3" type="ORF">OKIOD_LOCUS11054</name>
</gene>
<evidence type="ECO:0000256" key="1">
    <source>
        <dbReference type="SAM" id="MobiDB-lite"/>
    </source>
</evidence>
<sequence>MIPRFLILLIFKLVSSQDPIIARPPSEGYQKSTQLSTFKEPPPKPRRRPPPPPPKPQRQPDAGNQRPQPPQPGQRGAGAAKKEAAPVWDGKVISRQSLFQRMRSAPRFDENGNPIRKGKKMGRQSGPRRGNQQPTKPEKKQWTPRKPGQPVKPRFKPSNIASRRPTPKNNEQNTVQPEQPPQPSQPKNRNQNKDSGRTKLSQNQSGLEKFSLPHREWNKYDVTLIILDMTWSHNEYWNQALEALLEKISKAPGIVYIATTSPYSSEPGIFKDPVSFVEKILPLLSRRVSMKASQICHDVRYGQMRAALDELRDMDTWSPRRCSTLIFTDTSVVKQSSELFCRGVEEANASDCLLDSVFESRGCPLANVHLFGNCNSESKSDH</sequence>
<feature type="signal peptide" evidence="2">
    <location>
        <begin position="1"/>
        <end position="16"/>
    </location>
</feature>
<evidence type="ECO:0000256" key="2">
    <source>
        <dbReference type="SAM" id="SignalP"/>
    </source>
</evidence>
<accession>A0ABN7SQN6</accession>
<dbReference type="Proteomes" id="UP001158576">
    <property type="component" value="Chromosome 1"/>
</dbReference>
<feature type="region of interest" description="Disordered" evidence="1">
    <location>
        <begin position="22"/>
        <end position="208"/>
    </location>
</feature>